<keyword evidence="1" id="KW-0472">Membrane</keyword>
<dbReference type="Proteomes" id="UP000324595">
    <property type="component" value="Unassembled WGS sequence"/>
</dbReference>
<feature type="transmembrane region" description="Helical" evidence="1">
    <location>
        <begin position="195"/>
        <end position="217"/>
    </location>
</feature>
<dbReference type="PANTHER" id="PTHR35337:SF1">
    <property type="entry name" value="SLR1478 PROTEIN"/>
    <property type="match status" value="1"/>
</dbReference>
<feature type="transmembrane region" description="Helical" evidence="1">
    <location>
        <begin position="286"/>
        <end position="307"/>
    </location>
</feature>
<proteinExistence type="predicted"/>
<reference evidence="2 3" key="1">
    <citation type="submission" date="2019-07" db="EMBL/GenBank/DDBJ databases">
        <title>Genomic Encyclopedia of Archaeal and Bacterial Type Strains, Phase II (KMG-II): from individual species to whole genera.</title>
        <authorList>
            <person name="Goeker M."/>
        </authorList>
    </citation>
    <scope>NUCLEOTIDE SEQUENCE [LARGE SCALE GENOMIC DNA]</scope>
    <source>
        <strain evidence="2 3">DSM 21935</strain>
    </source>
</reference>
<dbReference type="InterPro" id="IPR002798">
    <property type="entry name" value="SpoIIM-like"/>
</dbReference>
<gene>
    <name evidence="2" type="ORF">LX73_2022</name>
</gene>
<dbReference type="EMBL" id="VNHY01000003">
    <property type="protein sequence ID" value="TYP92660.1"/>
    <property type="molecule type" value="Genomic_DNA"/>
</dbReference>
<accession>A0A5D3YJH2</accession>
<organism evidence="2 3">
    <name type="scientific">Fodinibius salinus</name>
    <dbReference type="NCBI Taxonomy" id="860790"/>
    <lineage>
        <taxon>Bacteria</taxon>
        <taxon>Pseudomonadati</taxon>
        <taxon>Balneolota</taxon>
        <taxon>Balneolia</taxon>
        <taxon>Balneolales</taxon>
        <taxon>Balneolaceae</taxon>
        <taxon>Fodinibius</taxon>
    </lineage>
</organism>
<feature type="transmembrane region" description="Helical" evidence="1">
    <location>
        <begin position="223"/>
        <end position="242"/>
    </location>
</feature>
<feature type="transmembrane region" description="Helical" evidence="1">
    <location>
        <begin position="100"/>
        <end position="119"/>
    </location>
</feature>
<feature type="transmembrane region" description="Helical" evidence="1">
    <location>
        <begin position="263"/>
        <end position="280"/>
    </location>
</feature>
<comment type="caution">
    <text evidence="2">The sequence shown here is derived from an EMBL/GenBank/DDBJ whole genome shotgun (WGS) entry which is preliminary data.</text>
</comment>
<name>A0A5D3YJH2_9BACT</name>
<dbReference type="AlphaFoldDB" id="A0A5D3YJH2"/>
<dbReference type="Pfam" id="PF01944">
    <property type="entry name" value="SpoIIM"/>
    <property type="match status" value="1"/>
</dbReference>
<feature type="transmembrane region" description="Helical" evidence="1">
    <location>
        <begin position="167"/>
        <end position="188"/>
    </location>
</feature>
<dbReference type="OrthoDB" id="9800053at2"/>
<keyword evidence="1" id="KW-0812">Transmembrane</keyword>
<evidence type="ECO:0000313" key="3">
    <source>
        <dbReference type="Proteomes" id="UP000324595"/>
    </source>
</evidence>
<dbReference type="RefSeq" id="WP_148899352.1">
    <property type="nucleotide sequence ID" value="NZ_VNHY01000003.1"/>
</dbReference>
<evidence type="ECO:0000313" key="2">
    <source>
        <dbReference type="EMBL" id="TYP92660.1"/>
    </source>
</evidence>
<sequence length="322" mass="36376">MREVKFLRENADKWEEFEQLLDHPDKADADELADLYVQLTDDLSWAQTFYPQSKTTAYLNQLASRVHKRIYKNKKEEKGRVVNFWKNELPTLFYKHRVKLAAAFLIFITAIAIGSISSANDAMFTRMIMGDQYVNMTLTNIEQNDPMAVYKMDHSMDMFLGITFNNVRVSFVAFLGGLLASLGTGVILMKNGIMIGAFLSMFFSHNLLTKSLLVIFIHGTLELSAIIIAGAAGFVMGNGLLFPGSFKRSQSFKRSAKEGLKMTVGLIPLFVMAGLLESFVTRYTAMPIGLSLFIIGSSLFFVLWYFVYYPHQMFNKKTSSNG</sequence>
<dbReference type="PANTHER" id="PTHR35337">
    <property type="entry name" value="SLR1478 PROTEIN"/>
    <property type="match status" value="1"/>
</dbReference>
<protein>
    <submittedName>
        <fullName evidence="2">Putative membrane protein SpoIIM, required for sporulation</fullName>
    </submittedName>
</protein>
<keyword evidence="3" id="KW-1185">Reference proteome</keyword>
<evidence type="ECO:0000256" key="1">
    <source>
        <dbReference type="SAM" id="Phobius"/>
    </source>
</evidence>
<keyword evidence="1" id="KW-1133">Transmembrane helix</keyword>